<gene>
    <name evidence="2" type="ORF">Snoj_04190</name>
</gene>
<dbReference type="RefSeq" id="WP_189745559.1">
    <property type="nucleotide sequence ID" value="NZ_BMRL01000018.1"/>
</dbReference>
<reference evidence="3" key="1">
    <citation type="submission" date="2023-07" db="EMBL/GenBank/DDBJ databases">
        <title>Whole genome shotgun sequence of Streptomyces nojiriensis NBRC 13794.</title>
        <authorList>
            <person name="Komaki H."/>
            <person name="Tamura T."/>
        </authorList>
    </citation>
    <scope>NUCLEOTIDE SEQUENCE [LARGE SCALE GENOMIC DNA]</scope>
    <source>
        <strain evidence="3">NBRC 13794</strain>
    </source>
</reference>
<evidence type="ECO:0000259" key="1">
    <source>
        <dbReference type="Pfam" id="PF12873"/>
    </source>
</evidence>
<dbReference type="Proteomes" id="UP000613974">
    <property type="component" value="Unassembled WGS sequence"/>
</dbReference>
<evidence type="ECO:0000313" key="2">
    <source>
        <dbReference type="EMBL" id="GHI66501.1"/>
    </source>
</evidence>
<sequence length="300" mass="34752">MGESHADTKPVSPVGKVLSPRTRDISSFKGFCFLSREYRYQRLFRLSQLAPEPWEYTNSETDEALPILSRYVDFTFRRIKEQNRIACSPDGNWACFHTGLLTPLYRPIYGLFQKSQKGKEPWYLKRFTTDEDSDLKHFAELPKRATYFENPADLIYDTSFRLVLTDHSLIDRAHRFPPSFQGVGEEIEAKRWRAFNEAAKHAEFRVEQSYKTAVPQYYWPGPGKPGVLQLLLPICMETSTQADFALPIQRDGQTYRAYTVLELDWAYGNARLIAKPDSEWLQPQKWPPVPNSDVPTGEVI</sequence>
<name>A0ABQ3SED7_9ACTN</name>
<keyword evidence="3" id="KW-1185">Reference proteome</keyword>
<proteinExistence type="predicted"/>
<dbReference type="Pfam" id="PF12873">
    <property type="entry name" value="DUF3825"/>
    <property type="match status" value="1"/>
</dbReference>
<feature type="domain" description="DUF3825" evidence="1">
    <location>
        <begin position="49"/>
        <end position="280"/>
    </location>
</feature>
<organism evidence="2 3">
    <name type="scientific">Streptomyces nojiriensis</name>
    <dbReference type="NCBI Taxonomy" id="66374"/>
    <lineage>
        <taxon>Bacteria</taxon>
        <taxon>Bacillati</taxon>
        <taxon>Actinomycetota</taxon>
        <taxon>Actinomycetes</taxon>
        <taxon>Kitasatosporales</taxon>
        <taxon>Streptomycetaceae</taxon>
        <taxon>Streptomyces</taxon>
    </lineage>
</organism>
<protein>
    <recommendedName>
        <fullName evidence="1">DUF3825 domain-containing protein</fullName>
    </recommendedName>
</protein>
<dbReference type="EMBL" id="BNEC01000003">
    <property type="protein sequence ID" value="GHI66501.1"/>
    <property type="molecule type" value="Genomic_DNA"/>
</dbReference>
<comment type="caution">
    <text evidence="2">The sequence shown here is derived from an EMBL/GenBank/DDBJ whole genome shotgun (WGS) entry which is preliminary data.</text>
</comment>
<evidence type="ECO:0000313" key="3">
    <source>
        <dbReference type="Proteomes" id="UP000613974"/>
    </source>
</evidence>
<dbReference type="InterPro" id="IPR024437">
    <property type="entry name" value="DUF3825"/>
</dbReference>
<dbReference type="GeneID" id="95592874"/>
<accession>A0ABQ3SED7</accession>